<evidence type="ECO:0000313" key="2">
    <source>
        <dbReference type="EMBL" id="OWP83830.1"/>
    </source>
</evidence>
<dbReference type="Gene3D" id="3.40.630.30">
    <property type="match status" value="1"/>
</dbReference>
<organism evidence="2 3">
    <name type="scientific">Flavobacterium davisii</name>
    <dbReference type="NCBI Taxonomy" id="2906077"/>
    <lineage>
        <taxon>Bacteria</taxon>
        <taxon>Pseudomonadati</taxon>
        <taxon>Bacteroidota</taxon>
        <taxon>Flavobacteriia</taxon>
        <taxon>Flavobacteriales</taxon>
        <taxon>Flavobacteriaceae</taxon>
        <taxon>Flavobacterium</taxon>
    </lineage>
</organism>
<gene>
    <name evidence="2" type="ORF">BWK59_08450</name>
</gene>
<evidence type="ECO:0000259" key="1">
    <source>
        <dbReference type="PROSITE" id="PS51186"/>
    </source>
</evidence>
<dbReference type="PROSITE" id="PS51186">
    <property type="entry name" value="GNAT"/>
    <property type="match status" value="1"/>
</dbReference>
<dbReference type="RefSeq" id="WP_088392931.1">
    <property type="nucleotide sequence ID" value="NZ_MTCZ01000074.1"/>
</dbReference>
<dbReference type="AlphaFoldDB" id="A0A246GI19"/>
<name>A0A246GI19_9FLAO</name>
<feature type="domain" description="N-acetyltransferase" evidence="1">
    <location>
        <begin position="3"/>
        <end position="152"/>
    </location>
</feature>
<evidence type="ECO:0000313" key="3">
    <source>
        <dbReference type="Proteomes" id="UP000197768"/>
    </source>
</evidence>
<proteinExistence type="predicted"/>
<protein>
    <recommendedName>
        <fullName evidence="1">N-acetyltransferase domain-containing protein</fullName>
    </recommendedName>
</protein>
<dbReference type="Pfam" id="PF00583">
    <property type="entry name" value="Acetyltransf_1"/>
    <property type="match status" value="1"/>
</dbReference>
<comment type="caution">
    <text evidence="2">The sequence shown here is derived from an EMBL/GenBank/DDBJ whole genome shotgun (WGS) entry which is preliminary data.</text>
</comment>
<dbReference type="InterPro" id="IPR000182">
    <property type="entry name" value="GNAT_dom"/>
</dbReference>
<reference evidence="2 3" key="1">
    <citation type="journal article" date="2017" name="Infect. Genet. Evol.">
        <title>Comparative genome analysis of fish pathogen Flavobacterium columnare reveals extensive sequence diversity within the species.</title>
        <authorList>
            <person name="Kayansamruaj P."/>
            <person name="Dong H.T."/>
            <person name="Hirono I."/>
            <person name="Kondo H."/>
            <person name="Senapin S."/>
            <person name="Rodkhum C."/>
        </authorList>
    </citation>
    <scope>NUCLEOTIDE SEQUENCE [LARGE SCALE GENOMIC DNA]</scope>
    <source>
        <strain evidence="2 3">1215</strain>
    </source>
</reference>
<sequence>MDIKIISYDSKYKEDFIRLNKAWLEEYFYIEPHDIATFENIERDIIEKDGTIFFCLVNNQVVGTVAMIKTDPITYELAKMAVDKNFQGMKLSSSLMHTCIDYAISQKAKKIFLLSSTKLIPALNLYRNFNFIEVPLEETDYTRADIQMELNL</sequence>
<dbReference type="CDD" id="cd04301">
    <property type="entry name" value="NAT_SF"/>
    <property type="match status" value="1"/>
</dbReference>
<dbReference type="Proteomes" id="UP000197768">
    <property type="component" value="Unassembled WGS sequence"/>
</dbReference>
<dbReference type="GO" id="GO:0016747">
    <property type="term" value="F:acyltransferase activity, transferring groups other than amino-acyl groups"/>
    <property type="evidence" value="ECO:0007669"/>
    <property type="project" value="InterPro"/>
</dbReference>
<dbReference type="InterPro" id="IPR016181">
    <property type="entry name" value="Acyl_CoA_acyltransferase"/>
</dbReference>
<dbReference type="EMBL" id="MTCZ01000074">
    <property type="protein sequence ID" value="OWP83830.1"/>
    <property type="molecule type" value="Genomic_DNA"/>
</dbReference>
<dbReference type="SUPFAM" id="SSF55729">
    <property type="entry name" value="Acyl-CoA N-acyltransferases (Nat)"/>
    <property type="match status" value="1"/>
</dbReference>
<accession>A0A246GI19</accession>